<name>A0A2T8SVU8_SALER</name>
<reference evidence="2 3" key="1">
    <citation type="submission" date="2018-04" db="EMBL/GenBank/DDBJ databases">
        <title>Serotype diversity and antimicrobial resistance among Salmonella enterica isolated from patients at an equine referral hospital.</title>
        <authorList>
            <person name="Leon I.M."/>
            <person name="Lawhon S.D."/>
            <person name="Norman K.N."/>
            <person name="Threadgill D.S."/>
            <person name="Ohta N."/>
            <person name="Vinasco J."/>
            <person name="Scott H.M."/>
        </authorList>
    </citation>
    <scope>NUCLEOTIDE SEQUENCE [LARGE SCALE GENOMIC DNA]</scope>
    <source>
        <strain evidence="2 3">235</strain>
    </source>
</reference>
<protein>
    <submittedName>
        <fullName evidence="2">Autotransporter domain-containing protein</fullName>
    </submittedName>
</protein>
<dbReference type="Gene3D" id="2.160.20.20">
    <property type="match status" value="2"/>
</dbReference>
<accession>A0A2T8SVU8</accession>
<dbReference type="Pfam" id="PF18883">
    <property type="entry name" value="AC_1"/>
    <property type="match status" value="1"/>
</dbReference>
<evidence type="ECO:0000313" key="2">
    <source>
        <dbReference type="EMBL" id="PVI93551.1"/>
    </source>
</evidence>
<evidence type="ECO:0000313" key="3">
    <source>
        <dbReference type="Proteomes" id="UP000245912"/>
    </source>
</evidence>
<dbReference type="SMART" id="SM00869">
    <property type="entry name" value="Autotransporter"/>
    <property type="match status" value="1"/>
</dbReference>
<dbReference type="InterPro" id="IPR036709">
    <property type="entry name" value="Autotransporte_beta_dom_sf"/>
</dbReference>
<dbReference type="EMBL" id="QDLQ01000037">
    <property type="protein sequence ID" value="PVI93551.1"/>
    <property type="molecule type" value="Genomic_DNA"/>
</dbReference>
<dbReference type="Pfam" id="PF03797">
    <property type="entry name" value="Autotransporter"/>
    <property type="match status" value="1"/>
</dbReference>
<feature type="domain" description="Autotransporter" evidence="1">
    <location>
        <begin position="700"/>
        <end position="988"/>
    </location>
</feature>
<dbReference type="AlphaFoldDB" id="A0A2T8SVU8"/>
<proteinExistence type="predicted"/>
<evidence type="ECO:0000259" key="1">
    <source>
        <dbReference type="PROSITE" id="PS51208"/>
    </source>
</evidence>
<dbReference type="GO" id="GO:0019867">
    <property type="term" value="C:outer membrane"/>
    <property type="evidence" value="ECO:0007669"/>
    <property type="project" value="InterPro"/>
</dbReference>
<dbReference type="InterPro" id="IPR043990">
    <property type="entry name" value="AC_1"/>
</dbReference>
<dbReference type="CDD" id="cd01344">
    <property type="entry name" value="PL2_Passenger_AT"/>
    <property type="match status" value="1"/>
</dbReference>
<dbReference type="Proteomes" id="UP000245912">
    <property type="component" value="Unassembled WGS sequence"/>
</dbReference>
<dbReference type="InterPro" id="IPR011050">
    <property type="entry name" value="Pectin_lyase_fold/virulence"/>
</dbReference>
<dbReference type="InterPro" id="IPR030930">
    <property type="entry name" value="AIDA"/>
</dbReference>
<dbReference type="InterPro" id="IPR005546">
    <property type="entry name" value="Autotransporte_beta"/>
</dbReference>
<dbReference type="InterPro" id="IPR006315">
    <property type="entry name" value="OM_autotransptr_brl_dom"/>
</dbReference>
<dbReference type="Gene3D" id="2.40.128.130">
    <property type="entry name" value="Autotransporter beta-domain"/>
    <property type="match status" value="1"/>
</dbReference>
<comment type="caution">
    <text evidence="2">The sequence shown here is derived from an EMBL/GenBank/DDBJ whole genome shotgun (WGS) entry which is preliminary data.</text>
</comment>
<dbReference type="PANTHER" id="PTHR12338:SF5">
    <property type="entry name" value="ANTIGEN 43-RELATED"/>
    <property type="match status" value="1"/>
</dbReference>
<dbReference type="Pfam" id="PF16168">
    <property type="entry name" value="AIDA"/>
    <property type="match status" value="4"/>
</dbReference>
<dbReference type="InterPro" id="IPR012332">
    <property type="entry name" value="Autotransporter_pectin_lyase_C"/>
</dbReference>
<dbReference type="InterPro" id="IPR050909">
    <property type="entry name" value="Bact_Autotransporter_VF"/>
</dbReference>
<sequence length="988" mass="102138">MANGGNTLNTVVSSGGFQRVSAGGIATETILTNGGNQNVSSGGRVVSATVNSGGTQTLFDGAVSDNTIVNNSGVQNISSGAVANNTTLNSGGTQRVSAGGTASGTIINISGSQSIMSGGSAVGAVVNGGVQTVANGGNTLNTVVSSGGFQRVSAGGIATETILTNGGNQNVSVGGNALKTEINSGGKQTVYSGGVATSSYIMDSGSLNVSGGFVSAASVFMNGRLNAFSGNIDGTLLNQGGRQFIYSGATASNTLAGNEGREYILSGGQANKTVLNSGALQSVSSGGIASGTTINDGGVQIVYGGGVATGSLVQNGGLLRVDDQGQALDVYISKGGNIITSTGATVTGTNAHGSFSISGNTATNMLLENGGLLAVLAGNTAKDTVVNADGRLRVEDGGILSGTTVINNGGIIAASNIQNDGQFILNFDNDALFVANLKGQGGLYKNNTGTITMTGEITLADGVNINEGGLIIDSANFNTDLKTAKNSIVYLLEGSNVTGAVANSGHLLLNNNTLITGNIDNKGEISLGNTKFLSSKITGDVKNSGHMILNPTSQSAGNTLTVSNYIGTVGSTISMGGVLKGDDTLTDKLIVEGNTSGESMIIYTNEGGEGAKTLEGINLITVKGKSDATFSFYNRVVAGKYDYSLQKGNESGTELNGWYLTSNLTNDVPVKKIRPESGSYTNNMELANTLFSISSQDRISEGQNSSMWMRIVGGHGKQKMADGQNDTTTNRYVQQIGGDIYTLETNNLGDFSIGLMGGYANAKGKTQNKLSGYSARNAIHGYSLGGYGSWYQNGKNSQGAYIDSWLQYNWFNASVKGGDLSYEAYNIKGLTASIEGGYNMKIKEWSRNDGHITSLWLQPHIQTIWMGVNPDTHIETNGTKINGVGKNNSQIKLGAKAYWDFKQNKNDKLIKEIKPYIETNWIHNTNQYGTSMNGDSSFTSGIQDVGEAKIGITGNITDTLSINTSISHQIGGNNNRDTEGNVSIKLNF</sequence>
<dbReference type="NCBIfam" id="TIGR04415">
    <property type="entry name" value="O_hepto_targRPT"/>
    <property type="match status" value="14"/>
</dbReference>
<dbReference type="SUPFAM" id="SSF103515">
    <property type="entry name" value="Autotransporter"/>
    <property type="match status" value="1"/>
</dbReference>
<dbReference type="PROSITE" id="PS51208">
    <property type="entry name" value="AUTOTRANSPORTER"/>
    <property type="match status" value="1"/>
</dbReference>
<dbReference type="NCBIfam" id="TIGR01414">
    <property type="entry name" value="autotrans_barl"/>
    <property type="match status" value="1"/>
</dbReference>
<gene>
    <name evidence="2" type="ORF">C4860_24455</name>
</gene>
<organism evidence="2 3">
    <name type="scientific">Salmonella enterica</name>
    <name type="common">Salmonella choleraesuis</name>
    <dbReference type="NCBI Taxonomy" id="28901"/>
    <lineage>
        <taxon>Bacteria</taxon>
        <taxon>Pseudomonadati</taxon>
        <taxon>Pseudomonadota</taxon>
        <taxon>Gammaproteobacteria</taxon>
        <taxon>Enterobacterales</taxon>
        <taxon>Enterobacteriaceae</taxon>
        <taxon>Salmonella</taxon>
    </lineage>
</organism>
<dbReference type="PANTHER" id="PTHR12338">
    <property type="entry name" value="AUTOTRANSPORTER"/>
    <property type="match status" value="1"/>
</dbReference>
<dbReference type="SUPFAM" id="SSF51126">
    <property type="entry name" value="Pectin lyase-like"/>
    <property type="match status" value="1"/>
</dbReference>